<organism evidence="3 4">
    <name type="scientific">Xylanimonas protaetiae</name>
    <dbReference type="NCBI Taxonomy" id="2509457"/>
    <lineage>
        <taxon>Bacteria</taxon>
        <taxon>Bacillati</taxon>
        <taxon>Actinomycetota</taxon>
        <taxon>Actinomycetes</taxon>
        <taxon>Micrococcales</taxon>
        <taxon>Promicromonosporaceae</taxon>
        <taxon>Xylanimonas</taxon>
    </lineage>
</organism>
<dbReference type="EMBL" id="CP035493">
    <property type="protein sequence ID" value="QAY70370.1"/>
    <property type="molecule type" value="Genomic_DNA"/>
</dbReference>
<name>A0A4P6F3C4_9MICO</name>
<feature type="region of interest" description="Disordered" evidence="1">
    <location>
        <begin position="1"/>
        <end position="24"/>
    </location>
</feature>
<dbReference type="InterPro" id="IPR016024">
    <property type="entry name" value="ARM-type_fold"/>
</dbReference>
<evidence type="ECO:0000313" key="3">
    <source>
        <dbReference type="EMBL" id="QAY70370.1"/>
    </source>
</evidence>
<dbReference type="InterPro" id="IPR027417">
    <property type="entry name" value="P-loop_NTPase"/>
</dbReference>
<dbReference type="CDD" id="cd00090">
    <property type="entry name" value="HTH_ARSR"/>
    <property type="match status" value="1"/>
</dbReference>
<dbReference type="InterPro" id="IPR011991">
    <property type="entry name" value="ArsR-like_HTH"/>
</dbReference>
<dbReference type="InterPro" id="IPR001387">
    <property type="entry name" value="Cro/C1-type_HTH"/>
</dbReference>
<dbReference type="InterPro" id="IPR010982">
    <property type="entry name" value="Lambda_DNA-bd_dom_sf"/>
</dbReference>
<keyword evidence="4" id="KW-1185">Reference proteome</keyword>
<evidence type="ECO:0000259" key="2">
    <source>
        <dbReference type="PROSITE" id="PS50943"/>
    </source>
</evidence>
<dbReference type="Pfam" id="PF01381">
    <property type="entry name" value="HTH_3"/>
    <property type="match status" value="1"/>
</dbReference>
<reference evidence="3 4" key="1">
    <citation type="submission" date="2019-01" db="EMBL/GenBank/DDBJ databases">
        <title>Genome sequencing of strain FW10M-9.</title>
        <authorList>
            <person name="Heo J."/>
            <person name="Kim S.-J."/>
            <person name="Kim J.-S."/>
            <person name="Hong S.-B."/>
            <person name="Kwon S.-W."/>
        </authorList>
    </citation>
    <scope>NUCLEOTIDE SEQUENCE [LARGE SCALE GENOMIC DNA]</scope>
    <source>
        <strain evidence="3 4">FW10M-9</strain>
    </source>
</reference>
<evidence type="ECO:0000313" key="4">
    <source>
        <dbReference type="Proteomes" id="UP000292118"/>
    </source>
</evidence>
<feature type="region of interest" description="Disordered" evidence="1">
    <location>
        <begin position="1364"/>
        <end position="1385"/>
    </location>
</feature>
<dbReference type="Proteomes" id="UP000292118">
    <property type="component" value="Chromosome"/>
</dbReference>
<dbReference type="PROSITE" id="PS50943">
    <property type="entry name" value="HTH_CROC1"/>
    <property type="match status" value="1"/>
</dbReference>
<gene>
    <name evidence="3" type="ORF">ET471_10290</name>
</gene>
<proteinExistence type="predicted"/>
<accession>A0A4P6F3C4</accession>
<dbReference type="SMART" id="SM00530">
    <property type="entry name" value="HTH_XRE"/>
    <property type="match status" value="1"/>
</dbReference>
<protein>
    <submittedName>
        <fullName evidence="3">Helix-turn-helix domain-containing protein</fullName>
    </submittedName>
</protein>
<dbReference type="OrthoDB" id="3197423at2"/>
<dbReference type="SUPFAM" id="SSF52540">
    <property type="entry name" value="P-loop containing nucleoside triphosphate hydrolases"/>
    <property type="match status" value="1"/>
</dbReference>
<dbReference type="Gene3D" id="1.10.260.40">
    <property type="entry name" value="lambda repressor-like DNA-binding domains"/>
    <property type="match status" value="1"/>
</dbReference>
<evidence type="ECO:0000256" key="1">
    <source>
        <dbReference type="SAM" id="MobiDB-lite"/>
    </source>
</evidence>
<dbReference type="GO" id="GO:0003677">
    <property type="term" value="F:DNA binding"/>
    <property type="evidence" value="ECO:0007669"/>
    <property type="project" value="InterPro"/>
</dbReference>
<feature type="domain" description="HTH cro/C1-type" evidence="2">
    <location>
        <begin position="77"/>
        <end position="131"/>
    </location>
</feature>
<dbReference type="SUPFAM" id="SSF48371">
    <property type="entry name" value="ARM repeat"/>
    <property type="match status" value="1"/>
</dbReference>
<dbReference type="KEGG" id="xya:ET471_10290"/>
<sequence length="1429" mass="155894">MTVSSATSLGRRRASRRCPLATPHRSGGTSICRFGAGQPTPSVHARPPHALTACCPLHSHAPSAYARLMYADLGRLIRDRREATGLDQRALAAQLGVGQQAVSGWERGQSRPRRAMLAEIARILVVEEDALVDAGEYPPTASGVRPAVRPLTRALPLEELSEERFEDFLAEVMSRLFPDGHASRFGGRGHKQHGIDILVAAGGQNLATGQCKRHREFGPAAVRHAIAEVTITAPKNYLFLSRPIATPAARSEVGNHANWEIWDGEDISRYVRNLPREQALRLVDTYFPGHRESFLGIPSPGPWLSPEDHFDATPTTIFNHEWTLAGRRRQLDELVAAAYQADATIAFVVGAGGLGKTRLLKSLADAAPAASEVRILPGDATVTASDLELLPQGGNLTVVVDDAHEVTDLTGIVAGIWRRNRSAKVVLACRPYGLRAIREGLAQHSLLPTAYTEIVLTDLEFEDATALAREALAGTAPEAVARRLAGLTADSPLVTVVGGVLIRQGQLEPGALEQDPNVRFHIMRGFSDALVKDPLAYDPPTRRAVLDALAALQPFRTNEESARESLSRIVGKPYDELHKHLRSLENAGILRRRGESLRIVPDLLGDVILTEAAFDEDNPLGTGYLARIEPLVAGVSAEHLFVNVSRVDWQVRSNRENAPSMAGSLWAAFRARVEAADIVDRRTLAEAMAKVAYFQPERTLEVTRWLIDNPTDRLDSEHAMWDGYMADDYNSVLQALPPALRFAAMNAETLPEALKQLWELAQGDERPTNQHPEHPLRILGQLAEFGVTKPIEFNDQIVDIASTWFADGQRLSPFEVLTPMLATEGHEAGFRGHTITFQPYSVNPDSVMRVRQRVIDLAFQELESFDLRRSGAAAKALKTALQYPTGLFGRTVSADERDRWTPGFVETIDRLGAAVAAGRLDPAVVVSVRDALHWHENYGDGPAHDAAQRVVVALPIDSESLLALTVHDGWGSLIRDRGDDFEAMEAKRLALLQAVVDSLTDVADAEVVELLVSRLRADREVHGSSEGDPGPLVAGLIDARPSLAHTMLEVLRSAPGQHDLDPVLPVVLSTLAAHEPAAAIGEIRDLLGSASEDRRRAAAHAIGWNRGLRELHPGELDLLLELAADPDVVVRRSVARAAQLLAPRRTAEATRLLAAIRFGDSPSVANDIFMCFRANFGISWANFSDADIERIRDDLITVPEIGGYSLASALATRSATDPAWVVRLLQERVEHAESLGSVRHYDALPYSWDAHLRVRETRDFLPSLTGILAWIADGLDSWLRRQLGADLFAAVASGYDTQVTEILGSALASGAESMTRAVSAVLGEAPRTFIWDQPDFVRAALHAANRLGDDALRDMSGALWGATISGGRTGTPGEPFPETVEQRDRSREIARDLPAGSLENRFYADMAKSADRDILRETNDDLSTDGRVW</sequence>
<dbReference type="SUPFAM" id="SSF47413">
    <property type="entry name" value="lambda repressor-like DNA-binding domains"/>
    <property type="match status" value="1"/>
</dbReference>
<dbReference type="CDD" id="cd00093">
    <property type="entry name" value="HTH_XRE"/>
    <property type="match status" value="1"/>
</dbReference>